<evidence type="ECO:0000313" key="2">
    <source>
        <dbReference type="Proteomes" id="UP000515955"/>
    </source>
</evidence>
<organism evidence="1 2">
    <name type="scientific">Sphingomonas rhizophila</name>
    <dbReference type="NCBI Taxonomy" id="2071607"/>
    <lineage>
        <taxon>Bacteria</taxon>
        <taxon>Pseudomonadati</taxon>
        <taxon>Pseudomonadota</taxon>
        <taxon>Alphaproteobacteria</taxon>
        <taxon>Sphingomonadales</taxon>
        <taxon>Sphingomonadaceae</taxon>
        <taxon>Sphingomonas</taxon>
    </lineage>
</organism>
<accession>A0A7G9SBD8</accession>
<gene>
    <name evidence="1" type="ORF">H9L12_00425</name>
</gene>
<dbReference type="AlphaFoldDB" id="A0A7G9SBD8"/>
<dbReference type="EMBL" id="CP060717">
    <property type="protein sequence ID" value="QNN65163.1"/>
    <property type="molecule type" value="Genomic_DNA"/>
</dbReference>
<protein>
    <submittedName>
        <fullName evidence="1">Uncharacterized protein</fullName>
    </submittedName>
</protein>
<proteinExistence type="predicted"/>
<dbReference type="Proteomes" id="UP000515955">
    <property type="component" value="Chromosome"/>
</dbReference>
<evidence type="ECO:0000313" key="1">
    <source>
        <dbReference type="EMBL" id="QNN65163.1"/>
    </source>
</evidence>
<name>A0A7G9SBD8_9SPHN</name>
<keyword evidence="2" id="KW-1185">Reference proteome</keyword>
<dbReference type="KEGG" id="srhi:H9L12_00425"/>
<reference evidence="1 2" key="1">
    <citation type="submission" date="2020-08" db="EMBL/GenBank/DDBJ databases">
        <title>Genome sequence of Sphingomonas rhizophila KACC 19189T.</title>
        <authorList>
            <person name="Hyun D.-W."/>
            <person name="Bae J.-W."/>
        </authorList>
    </citation>
    <scope>NUCLEOTIDE SEQUENCE [LARGE SCALE GENOMIC DNA]</scope>
    <source>
        <strain evidence="1 2">KACC 19189</strain>
    </source>
</reference>
<dbReference type="RefSeq" id="WP_187542160.1">
    <property type="nucleotide sequence ID" value="NZ_CP060717.1"/>
</dbReference>
<sequence length="53" mass="5851">MDLNFIYREHCIARIGAANAPSEQARAVHQRIADRLFGLIERAKLDGTIGLAS</sequence>